<dbReference type="EMBL" id="VRLW01000001">
    <property type="protein sequence ID" value="KAA1261481.1"/>
    <property type="molecule type" value="Genomic_DNA"/>
</dbReference>
<feature type="transmembrane region" description="Helical" evidence="1">
    <location>
        <begin position="31"/>
        <end position="55"/>
    </location>
</feature>
<accession>A0A5B1CMH1</accession>
<evidence type="ECO:0000313" key="2">
    <source>
        <dbReference type="EMBL" id="KAA1261481.1"/>
    </source>
</evidence>
<protein>
    <submittedName>
        <fullName evidence="2">Uncharacterized protein</fullName>
    </submittedName>
</protein>
<name>A0A5B1CMH1_9BACT</name>
<comment type="caution">
    <text evidence="2">The sequence shown here is derived from an EMBL/GenBank/DDBJ whole genome shotgun (WGS) entry which is preliminary data.</text>
</comment>
<dbReference type="Proteomes" id="UP000322699">
    <property type="component" value="Unassembled WGS sequence"/>
</dbReference>
<keyword evidence="1" id="KW-0472">Membrane</keyword>
<organism evidence="2 3">
    <name type="scientific">Rubripirellula obstinata</name>
    <dbReference type="NCBI Taxonomy" id="406547"/>
    <lineage>
        <taxon>Bacteria</taxon>
        <taxon>Pseudomonadati</taxon>
        <taxon>Planctomycetota</taxon>
        <taxon>Planctomycetia</taxon>
        <taxon>Pirellulales</taxon>
        <taxon>Pirellulaceae</taxon>
        <taxon>Rubripirellula</taxon>
    </lineage>
</organism>
<evidence type="ECO:0000256" key="1">
    <source>
        <dbReference type="SAM" id="Phobius"/>
    </source>
</evidence>
<keyword evidence="1" id="KW-0812">Transmembrane</keyword>
<keyword evidence="3" id="KW-1185">Reference proteome</keyword>
<dbReference type="RefSeq" id="WP_157593951.1">
    <property type="nucleotide sequence ID" value="NZ_LWSK01000072.1"/>
</dbReference>
<dbReference type="AlphaFoldDB" id="A0A5B1CMH1"/>
<gene>
    <name evidence="2" type="ORF">LF1_40310</name>
</gene>
<dbReference type="OrthoDB" id="9968571at2"/>
<reference evidence="2 3" key="1">
    <citation type="submission" date="2019-08" db="EMBL/GenBank/DDBJ databases">
        <title>Deep-cultivation of Planctomycetes and their phenomic and genomic characterization uncovers novel biology.</title>
        <authorList>
            <person name="Wiegand S."/>
            <person name="Jogler M."/>
            <person name="Boedeker C."/>
            <person name="Pinto D."/>
            <person name="Vollmers J."/>
            <person name="Rivas-Marin E."/>
            <person name="Kohn T."/>
            <person name="Peeters S.H."/>
            <person name="Heuer A."/>
            <person name="Rast P."/>
            <person name="Oberbeckmann S."/>
            <person name="Bunk B."/>
            <person name="Jeske O."/>
            <person name="Meyerdierks A."/>
            <person name="Storesund J.E."/>
            <person name="Kallscheuer N."/>
            <person name="Luecker S."/>
            <person name="Lage O.M."/>
            <person name="Pohl T."/>
            <person name="Merkel B.J."/>
            <person name="Hornburger P."/>
            <person name="Mueller R.-W."/>
            <person name="Bruemmer F."/>
            <person name="Labrenz M."/>
            <person name="Spormann A.M."/>
            <person name="Op Den Camp H."/>
            <person name="Overmann J."/>
            <person name="Amann R."/>
            <person name="Jetten M.S.M."/>
            <person name="Mascher T."/>
            <person name="Medema M.H."/>
            <person name="Devos D.P."/>
            <person name="Kaster A.-K."/>
            <person name="Ovreas L."/>
            <person name="Rohde M."/>
            <person name="Galperin M.Y."/>
            <person name="Jogler C."/>
        </authorList>
    </citation>
    <scope>NUCLEOTIDE SEQUENCE [LARGE SCALE GENOMIC DNA]</scope>
    <source>
        <strain evidence="2 3">LF1</strain>
    </source>
</reference>
<evidence type="ECO:0000313" key="3">
    <source>
        <dbReference type="Proteomes" id="UP000322699"/>
    </source>
</evidence>
<keyword evidence="1" id="KW-1133">Transmembrane helix</keyword>
<sequence length="57" mass="6174">MATNKTAYEETKDAIMDNKHSIGEKAPGTPFALVALSYLTVLAIVCVTLGFAIWAMR</sequence>
<proteinExistence type="predicted"/>